<keyword evidence="3" id="KW-1185">Reference proteome</keyword>
<proteinExistence type="predicted"/>
<dbReference type="Gramene" id="TVU48864">
    <property type="protein sequence ID" value="TVU48864"/>
    <property type="gene ID" value="EJB05_00145"/>
</dbReference>
<sequence length="254" mass="30193">MIPLRYGPDIFNDMEPNKTNIMGITFDEIYCAYRLQRMDNTLITLWCMLCSIYQRKTHLHTREFWKLAYLNPQHLNQTAINPRLNPKDPIYAGKTDAELQTMQKELVKRARTLACYKQPKGSVHCGYYTCIFSQSSSKYLDTIVEETKENKEQRMKRQKRERQKEYELIRKGIIPLDSIHLSTNVMYRVVANLCRFILREVIHPMGKFFDPESDLGMNHYQLCDWADSKRPYEPNLPPNEDNDYEVSEKEPNHR</sequence>
<accession>A0A5J9WNK2</accession>
<feature type="non-terminal residue" evidence="2">
    <location>
        <position position="1"/>
    </location>
</feature>
<gene>
    <name evidence="2" type="ORF">EJB05_00145</name>
</gene>
<reference evidence="2 3" key="1">
    <citation type="journal article" date="2019" name="Sci. Rep.">
        <title>A high-quality genome of Eragrostis curvula grass provides insights into Poaceae evolution and supports new strategies to enhance forage quality.</title>
        <authorList>
            <person name="Carballo J."/>
            <person name="Santos B.A.C.M."/>
            <person name="Zappacosta D."/>
            <person name="Garbus I."/>
            <person name="Selva J.P."/>
            <person name="Gallo C.A."/>
            <person name="Diaz A."/>
            <person name="Albertini E."/>
            <person name="Caccamo M."/>
            <person name="Echenique V."/>
        </authorList>
    </citation>
    <scope>NUCLEOTIDE SEQUENCE [LARGE SCALE GENOMIC DNA]</scope>
    <source>
        <strain evidence="3">cv. Victoria</strain>
        <tissue evidence="2">Leaf</tissue>
    </source>
</reference>
<dbReference type="EMBL" id="RWGY01000002">
    <property type="protein sequence ID" value="TVU48864.1"/>
    <property type="molecule type" value="Genomic_DNA"/>
</dbReference>
<evidence type="ECO:0000313" key="3">
    <source>
        <dbReference type="Proteomes" id="UP000324897"/>
    </source>
</evidence>
<dbReference type="AlphaFoldDB" id="A0A5J9WNK2"/>
<organism evidence="2 3">
    <name type="scientific">Eragrostis curvula</name>
    <name type="common">weeping love grass</name>
    <dbReference type="NCBI Taxonomy" id="38414"/>
    <lineage>
        <taxon>Eukaryota</taxon>
        <taxon>Viridiplantae</taxon>
        <taxon>Streptophyta</taxon>
        <taxon>Embryophyta</taxon>
        <taxon>Tracheophyta</taxon>
        <taxon>Spermatophyta</taxon>
        <taxon>Magnoliopsida</taxon>
        <taxon>Liliopsida</taxon>
        <taxon>Poales</taxon>
        <taxon>Poaceae</taxon>
        <taxon>PACMAD clade</taxon>
        <taxon>Chloridoideae</taxon>
        <taxon>Eragrostideae</taxon>
        <taxon>Eragrostidinae</taxon>
        <taxon>Eragrostis</taxon>
    </lineage>
</organism>
<name>A0A5J9WNK2_9POAL</name>
<protein>
    <submittedName>
        <fullName evidence="2">Uncharacterized protein</fullName>
    </submittedName>
</protein>
<feature type="region of interest" description="Disordered" evidence="1">
    <location>
        <begin position="231"/>
        <end position="254"/>
    </location>
</feature>
<comment type="caution">
    <text evidence="2">The sequence shown here is derived from an EMBL/GenBank/DDBJ whole genome shotgun (WGS) entry which is preliminary data.</text>
</comment>
<dbReference type="Proteomes" id="UP000324897">
    <property type="component" value="Chromosome 6"/>
</dbReference>
<evidence type="ECO:0000313" key="2">
    <source>
        <dbReference type="EMBL" id="TVU48864.1"/>
    </source>
</evidence>
<evidence type="ECO:0000256" key="1">
    <source>
        <dbReference type="SAM" id="MobiDB-lite"/>
    </source>
</evidence>